<comment type="similarity">
    <text evidence="2">Belongs to the bacterial solute-binding protein 8 family.</text>
</comment>
<evidence type="ECO:0000313" key="8">
    <source>
        <dbReference type="Proteomes" id="UP001139502"/>
    </source>
</evidence>
<evidence type="ECO:0000256" key="5">
    <source>
        <dbReference type="SAM" id="SignalP"/>
    </source>
</evidence>
<dbReference type="InterPro" id="IPR006311">
    <property type="entry name" value="TAT_signal"/>
</dbReference>
<dbReference type="Proteomes" id="UP001139502">
    <property type="component" value="Unassembled WGS sequence"/>
</dbReference>
<proteinExistence type="inferred from homology"/>
<comment type="caution">
    <text evidence="7">The sequence shown here is derived from an EMBL/GenBank/DDBJ whole genome shotgun (WGS) entry which is preliminary data.</text>
</comment>
<dbReference type="GO" id="GO:1901678">
    <property type="term" value="P:iron coordination entity transport"/>
    <property type="evidence" value="ECO:0007669"/>
    <property type="project" value="UniProtKB-ARBA"/>
</dbReference>
<evidence type="ECO:0000313" key="7">
    <source>
        <dbReference type="EMBL" id="MCP3425431.1"/>
    </source>
</evidence>
<accession>A0A9X2HGS3</accession>
<dbReference type="PROSITE" id="PS50983">
    <property type="entry name" value="FE_B12_PBP"/>
    <property type="match status" value="1"/>
</dbReference>
<feature type="domain" description="Fe/B12 periplasmic-binding" evidence="6">
    <location>
        <begin position="69"/>
        <end position="355"/>
    </location>
</feature>
<evidence type="ECO:0000259" key="6">
    <source>
        <dbReference type="PROSITE" id="PS50983"/>
    </source>
</evidence>
<gene>
    <name evidence="7" type="ORF">NBM05_05205</name>
</gene>
<evidence type="ECO:0000256" key="4">
    <source>
        <dbReference type="ARBA" id="ARBA00022729"/>
    </source>
</evidence>
<evidence type="ECO:0000256" key="3">
    <source>
        <dbReference type="ARBA" id="ARBA00022448"/>
    </source>
</evidence>
<dbReference type="Gene3D" id="3.40.50.1980">
    <property type="entry name" value="Nitrogenase molybdenum iron protein domain"/>
    <property type="match status" value="2"/>
</dbReference>
<keyword evidence="8" id="KW-1185">Reference proteome</keyword>
<evidence type="ECO:0000256" key="2">
    <source>
        <dbReference type="ARBA" id="ARBA00008814"/>
    </source>
</evidence>
<name>A0A9X2HGS3_9MICC</name>
<dbReference type="InterPro" id="IPR051313">
    <property type="entry name" value="Bact_iron-sidero_bind"/>
</dbReference>
<dbReference type="Pfam" id="PF01497">
    <property type="entry name" value="Peripla_BP_2"/>
    <property type="match status" value="1"/>
</dbReference>
<protein>
    <submittedName>
        <fullName evidence="7">ABC transporter substrate-binding protein</fullName>
    </submittedName>
</protein>
<dbReference type="PANTHER" id="PTHR30532:SF24">
    <property type="entry name" value="FERRIC ENTEROBACTIN-BINDING PERIPLASMIC PROTEIN FEPB"/>
    <property type="match status" value="1"/>
</dbReference>
<dbReference type="InterPro" id="IPR002491">
    <property type="entry name" value="ABC_transptr_periplasmic_BD"/>
</dbReference>
<sequence>MVSISRGAFLKAAAAATAAVALAGCSTGSSDDAGADSGSGSGSTADSGAFPVTLTSPFGETVIDAEPSTVVGIGWINAEIALSLGVVPAGSGRVGWGENAEGSTDWFDAELANLGGEQPVRYSETDGVNYEEIAKLSPDVILAVFGTMDQETFDKLSEIAPVVTYSEDFSSGWTVPWQDATRIIGTALGRSGEADTVVADAERAISDGAGEHPQLEGATFIASALSVTDAEPSISLYVTGDGRADFLTALGMTMAPVVTENLPTDGSFYLEWSNERASELQSDMLYSWIDAPEDAETIREDSVLSLIPAVANDAAVLDPDKPHSLAMGYSALGVTWLVQESDFLDRVSDAVDAGKR</sequence>
<dbReference type="AlphaFoldDB" id="A0A9X2HGS3"/>
<keyword evidence="4 5" id="KW-0732">Signal</keyword>
<organism evidence="7 8">
    <name type="scientific">Rothia santali</name>
    <dbReference type="NCBI Taxonomy" id="2949643"/>
    <lineage>
        <taxon>Bacteria</taxon>
        <taxon>Bacillati</taxon>
        <taxon>Actinomycetota</taxon>
        <taxon>Actinomycetes</taxon>
        <taxon>Micrococcales</taxon>
        <taxon>Micrococcaceae</taxon>
        <taxon>Rothia</taxon>
    </lineage>
</organism>
<keyword evidence="3" id="KW-0813">Transport</keyword>
<dbReference type="PROSITE" id="PS51318">
    <property type="entry name" value="TAT"/>
    <property type="match status" value="1"/>
</dbReference>
<dbReference type="EMBL" id="JANAFB010000009">
    <property type="protein sequence ID" value="MCP3425431.1"/>
    <property type="molecule type" value="Genomic_DNA"/>
</dbReference>
<dbReference type="SUPFAM" id="SSF53807">
    <property type="entry name" value="Helical backbone' metal receptor"/>
    <property type="match status" value="1"/>
</dbReference>
<feature type="chain" id="PRO_5040932513" evidence="5">
    <location>
        <begin position="24"/>
        <end position="356"/>
    </location>
</feature>
<dbReference type="PROSITE" id="PS51257">
    <property type="entry name" value="PROKAR_LIPOPROTEIN"/>
    <property type="match status" value="1"/>
</dbReference>
<feature type="signal peptide" evidence="5">
    <location>
        <begin position="1"/>
        <end position="23"/>
    </location>
</feature>
<evidence type="ECO:0000256" key="1">
    <source>
        <dbReference type="ARBA" id="ARBA00004196"/>
    </source>
</evidence>
<comment type="subcellular location">
    <subcellularLocation>
        <location evidence="1">Cell envelope</location>
    </subcellularLocation>
</comment>
<dbReference type="PANTHER" id="PTHR30532">
    <property type="entry name" value="IRON III DICITRATE-BINDING PERIPLASMIC PROTEIN"/>
    <property type="match status" value="1"/>
</dbReference>
<dbReference type="GO" id="GO:0030288">
    <property type="term" value="C:outer membrane-bounded periplasmic space"/>
    <property type="evidence" value="ECO:0007669"/>
    <property type="project" value="TreeGrafter"/>
</dbReference>
<reference evidence="7" key="1">
    <citation type="submission" date="2022-06" db="EMBL/GenBank/DDBJ databases">
        <title>Rothia sp. isolated from sandalwood seedling.</title>
        <authorList>
            <person name="Tuikhar N."/>
            <person name="Kirdat K."/>
            <person name="Thorat V."/>
            <person name="Swetha P."/>
            <person name="Padma S."/>
            <person name="Sundararaj R."/>
            <person name="Yadav A."/>
        </authorList>
    </citation>
    <scope>NUCLEOTIDE SEQUENCE</scope>
    <source>
        <strain evidence="7">AR01</strain>
    </source>
</reference>
<dbReference type="RefSeq" id="WP_254165649.1">
    <property type="nucleotide sequence ID" value="NZ_JANAFB010000009.1"/>
</dbReference>